<evidence type="ECO:0000313" key="7">
    <source>
        <dbReference type="Proteomes" id="UP000215902"/>
    </source>
</evidence>
<dbReference type="InterPro" id="IPR001632">
    <property type="entry name" value="WD40_G-protein_beta-like"/>
</dbReference>
<feature type="repeat" description="WD" evidence="5">
    <location>
        <begin position="309"/>
        <end position="341"/>
    </location>
</feature>
<evidence type="ECO:0000313" key="6">
    <source>
        <dbReference type="EMBL" id="PAA68778.1"/>
    </source>
</evidence>
<feature type="repeat" description="WD" evidence="5">
    <location>
        <begin position="179"/>
        <end position="222"/>
    </location>
</feature>
<comment type="similarity">
    <text evidence="1">Belongs to the WD repeat G protein beta family.</text>
</comment>
<feature type="repeat" description="WD" evidence="5">
    <location>
        <begin position="50"/>
        <end position="91"/>
    </location>
</feature>
<dbReference type="STRING" id="282301.A0A267F4S4"/>
<name>A0A267F4S4_9PLAT</name>
<dbReference type="SUPFAM" id="SSF50978">
    <property type="entry name" value="WD40 repeat-like"/>
    <property type="match status" value="1"/>
</dbReference>
<dbReference type="AlphaFoldDB" id="A0A267F4S4"/>
<dbReference type="PRINTS" id="PR00319">
    <property type="entry name" value="GPROTEINB"/>
</dbReference>
<keyword evidence="7" id="KW-1185">Reference proteome</keyword>
<sequence>MEEQDLTGEIETLKKKLAEEQGKLSDADLILSCQKIEPITQVNIKVRKVLKGHQGKVLCMSWSQDKRHLVSTSHDGKLLVWDAFTTNKEHAISMATTWVMACAYSPSGQFVACGGLDNKCSIYPLLEEEPVTKKRLVGTHTSYLACCQFNTSDHQVLTGSGDSTCVLWDVESGQMIQSFHGHAGDVQALDLSPSESGRVFVSAGCDRAANVWDMRSGQCVQLFDSHESDVNSVRFYPSGDAFVTGSDDASCRLFDLRTDREVAVYKKESVLFGCNAVDFSLSGRLLFAGYSDYVLNVWDVLKAKRVAMLYGHENRVSCLRVVPDGTAVCTGSWDTTLRIWA</sequence>
<protein>
    <submittedName>
        <fullName evidence="6">Uncharacterized protein</fullName>
    </submittedName>
</protein>
<dbReference type="InterPro" id="IPR019775">
    <property type="entry name" value="WD40_repeat_CS"/>
</dbReference>
<evidence type="ECO:0000256" key="5">
    <source>
        <dbReference type="PROSITE-ProRule" id="PRU00221"/>
    </source>
</evidence>
<dbReference type="Pfam" id="PF25391">
    <property type="entry name" value="WD40_Gbeta"/>
    <property type="match status" value="1"/>
</dbReference>
<reference evidence="6 7" key="1">
    <citation type="submission" date="2017-06" db="EMBL/GenBank/DDBJ databases">
        <title>A platform for efficient transgenesis in Macrostomum lignano, a flatworm model organism for stem cell research.</title>
        <authorList>
            <person name="Berezikov E."/>
        </authorList>
    </citation>
    <scope>NUCLEOTIDE SEQUENCE [LARGE SCALE GENOMIC DNA]</scope>
    <source>
        <strain evidence="6">DV1</strain>
        <tissue evidence="6">Whole organism</tissue>
    </source>
</reference>
<dbReference type="Gene3D" id="2.130.10.10">
    <property type="entry name" value="YVTN repeat-like/Quinoprotein amine dehydrogenase"/>
    <property type="match status" value="1"/>
</dbReference>
<evidence type="ECO:0000256" key="2">
    <source>
        <dbReference type="ARBA" id="ARBA00022574"/>
    </source>
</evidence>
<feature type="repeat" description="WD" evidence="5">
    <location>
        <begin position="223"/>
        <end position="264"/>
    </location>
</feature>
<keyword evidence="4" id="KW-0807">Transducer</keyword>
<dbReference type="InterPro" id="IPR015943">
    <property type="entry name" value="WD40/YVTN_repeat-like_dom_sf"/>
</dbReference>
<dbReference type="GO" id="GO:0007165">
    <property type="term" value="P:signal transduction"/>
    <property type="evidence" value="ECO:0007669"/>
    <property type="project" value="UniProtKB-KW"/>
</dbReference>
<dbReference type="Proteomes" id="UP000215902">
    <property type="component" value="Unassembled WGS sequence"/>
</dbReference>
<dbReference type="PROSITE" id="PS50082">
    <property type="entry name" value="WD_REPEATS_2"/>
    <property type="match status" value="5"/>
</dbReference>
<comment type="caution">
    <text evidence="6">The sequence shown here is derived from an EMBL/GenBank/DDBJ whole genome shotgun (WGS) entry which is preliminary data.</text>
</comment>
<dbReference type="SMART" id="SM00320">
    <property type="entry name" value="WD40"/>
    <property type="match status" value="7"/>
</dbReference>
<gene>
    <name evidence="6" type="ORF">BOX15_Mlig019898g1</name>
</gene>
<dbReference type="PROSITE" id="PS00678">
    <property type="entry name" value="WD_REPEATS_1"/>
    <property type="match status" value="1"/>
</dbReference>
<feature type="repeat" description="WD" evidence="5">
    <location>
        <begin position="137"/>
        <end position="178"/>
    </location>
</feature>
<dbReference type="CDD" id="cd00200">
    <property type="entry name" value="WD40"/>
    <property type="match status" value="1"/>
</dbReference>
<dbReference type="InterPro" id="IPR036322">
    <property type="entry name" value="WD40_repeat_dom_sf"/>
</dbReference>
<evidence type="ECO:0000256" key="4">
    <source>
        <dbReference type="ARBA" id="ARBA00023224"/>
    </source>
</evidence>
<evidence type="ECO:0000256" key="1">
    <source>
        <dbReference type="ARBA" id="ARBA00009768"/>
    </source>
</evidence>
<accession>A0A267F4S4</accession>
<keyword evidence="2 5" id="KW-0853">WD repeat</keyword>
<dbReference type="InterPro" id="IPR001680">
    <property type="entry name" value="WD40_rpt"/>
</dbReference>
<evidence type="ECO:0000256" key="3">
    <source>
        <dbReference type="ARBA" id="ARBA00022737"/>
    </source>
</evidence>
<keyword evidence="3" id="KW-0677">Repeat</keyword>
<organism evidence="6 7">
    <name type="scientific">Macrostomum lignano</name>
    <dbReference type="NCBI Taxonomy" id="282301"/>
    <lineage>
        <taxon>Eukaryota</taxon>
        <taxon>Metazoa</taxon>
        <taxon>Spiralia</taxon>
        <taxon>Lophotrochozoa</taxon>
        <taxon>Platyhelminthes</taxon>
        <taxon>Rhabditophora</taxon>
        <taxon>Macrostomorpha</taxon>
        <taxon>Macrostomida</taxon>
        <taxon>Macrostomidae</taxon>
        <taxon>Macrostomum</taxon>
    </lineage>
</organism>
<dbReference type="PANTHER" id="PTHR19850">
    <property type="entry name" value="GUANINE NUCLEOTIDE-BINDING PROTEIN BETA G PROTEIN BETA"/>
    <property type="match status" value="1"/>
</dbReference>
<dbReference type="OrthoDB" id="10255630at2759"/>
<dbReference type="PRINTS" id="PR00320">
    <property type="entry name" value="GPROTEINBRPT"/>
</dbReference>
<dbReference type="InterPro" id="IPR016346">
    <property type="entry name" value="G-protein_beta_1-5"/>
</dbReference>
<dbReference type="InterPro" id="IPR020472">
    <property type="entry name" value="WD40_PAC1"/>
</dbReference>
<proteinExistence type="inferred from homology"/>
<dbReference type="EMBL" id="NIVC01001371">
    <property type="protein sequence ID" value="PAA68778.1"/>
    <property type="molecule type" value="Genomic_DNA"/>
</dbReference>
<dbReference type="PIRSF" id="PIRSF002394">
    <property type="entry name" value="GN-bd_beta"/>
    <property type="match status" value="1"/>
</dbReference>
<dbReference type="PROSITE" id="PS50294">
    <property type="entry name" value="WD_REPEATS_REGION"/>
    <property type="match status" value="5"/>
</dbReference>